<feature type="transmembrane region" description="Helical" evidence="9">
    <location>
        <begin position="163"/>
        <end position="185"/>
    </location>
</feature>
<dbReference type="PANTHER" id="PTHR32361">
    <property type="entry name" value="FERRIC/CUPRIC REDUCTASE TRANSMEMBRANE COMPONENT"/>
    <property type="match status" value="1"/>
</dbReference>
<comment type="similarity">
    <text evidence="2">Belongs to the ferric reductase (FRE) family.</text>
</comment>
<keyword evidence="3" id="KW-0813">Transport</keyword>
<dbReference type="PROSITE" id="PS51384">
    <property type="entry name" value="FAD_FR"/>
    <property type="match status" value="1"/>
</dbReference>
<evidence type="ECO:0000256" key="6">
    <source>
        <dbReference type="ARBA" id="ARBA00023002"/>
    </source>
</evidence>
<dbReference type="Pfam" id="PF08030">
    <property type="entry name" value="NAD_binding_6"/>
    <property type="match status" value="1"/>
</dbReference>
<evidence type="ECO:0000313" key="12">
    <source>
        <dbReference type="Proteomes" id="UP000325945"/>
    </source>
</evidence>
<evidence type="ECO:0000259" key="10">
    <source>
        <dbReference type="PROSITE" id="PS51384"/>
    </source>
</evidence>
<organism evidence="11 12">
    <name type="scientific">Aspergillus sergii</name>
    <dbReference type="NCBI Taxonomy" id="1034303"/>
    <lineage>
        <taxon>Eukaryota</taxon>
        <taxon>Fungi</taxon>
        <taxon>Dikarya</taxon>
        <taxon>Ascomycota</taxon>
        <taxon>Pezizomycotina</taxon>
        <taxon>Eurotiomycetes</taxon>
        <taxon>Eurotiomycetidae</taxon>
        <taxon>Eurotiales</taxon>
        <taxon>Aspergillaceae</taxon>
        <taxon>Aspergillus</taxon>
        <taxon>Aspergillus subgen. Circumdati</taxon>
    </lineage>
</organism>
<feature type="transmembrane region" description="Helical" evidence="9">
    <location>
        <begin position="191"/>
        <end position="208"/>
    </location>
</feature>
<sequence>MDPIQIYACSLGGIALILLTFRVMKAISYHGPYWPVWLVRIVRYISRKIMFLLLKHVLYPRVFHQRSRYWVLLQSIYWGGTITCNFIRTHTLQHMATRAGNLALLNFIPLLLAGRLDLAADLLGIPIRSYIRVHGTFGLMACVQAVVHVIISVRERGWSPDQLLQIYGLIAISAFALSVILIFIRRFVYEVFIKSHYLLAVLALVAIWRHVRFQRNFAQLYMLVGSGLLITTTTLHWIILIIRNITLDRFGSRARVSRGRDSQVAQVVIPINRPFTVHAGMTVRIWMPGVSLFSWLYSHPFTISWWETNKEGKATSITLLIQKKHGFTKSLIDHPGKEFITWVDGPYGTSYNMAQYDNVLMVASGVGIIAQIPYIRQLLDFQPKNIFVAWEVTDESNLNWVYQWMDQLLARDTGSYILRFGLYMPCSSDTAGIGQPWNSKHDRIWKLSGDIDPWKVVSTEFWRQDGSALVTVSANKRIRKTLRDVIQRKMEHVVDIIELPYQPDEFQSQRHRKRQSEERV</sequence>
<dbReference type="GO" id="GO:0006826">
    <property type="term" value="P:iron ion transport"/>
    <property type="evidence" value="ECO:0007669"/>
    <property type="project" value="TreeGrafter"/>
</dbReference>
<feature type="transmembrane region" description="Helical" evidence="9">
    <location>
        <begin position="220"/>
        <end position="242"/>
    </location>
</feature>
<keyword evidence="8 9" id="KW-0472">Membrane</keyword>
<dbReference type="Pfam" id="PF01794">
    <property type="entry name" value="Ferric_reduct"/>
    <property type="match status" value="1"/>
</dbReference>
<evidence type="ECO:0000256" key="7">
    <source>
        <dbReference type="ARBA" id="ARBA00023065"/>
    </source>
</evidence>
<dbReference type="Proteomes" id="UP000325945">
    <property type="component" value="Unassembled WGS sequence"/>
</dbReference>
<proteinExistence type="inferred from homology"/>
<dbReference type="EMBL" id="ML741795">
    <property type="protein sequence ID" value="KAE8327060.1"/>
    <property type="molecule type" value="Genomic_DNA"/>
</dbReference>
<dbReference type="GO" id="GO:0015677">
    <property type="term" value="P:copper ion import"/>
    <property type="evidence" value="ECO:0007669"/>
    <property type="project" value="TreeGrafter"/>
</dbReference>
<dbReference type="PANTHER" id="PTHR32361:SF26">
    <property type="entry name" value="FAD-BINDING 8 DOMAIN-CONTAINING PROTEIN-RELATED"/>
    <property type="match status" value="1"/>
</dbReference>
<dbReference type="InterPro" id="IPR013130">
    <property type="entry name" value="Fe3_Rdtase_TM_dom"/>
</dbReference>
<evidence type="ECO:0000256" key="4">
    <source>
        <dbReference type="ARBA" id="ARBA00022692"/>
    </source>
</evidence>
<dbReference type="InterPro" id="IPR013121">
    <property type="entry name" value="Fe_red_NAD-bd_6"/>
</dbReference>
<dbReference type="InterPro" id="IPR051410">
    <property type="entry name" value="Ferric/Cupric_Reductase"/>
</dbReference>
<evidence type="ECO:0000313" key="11">
    <source>
        <dbReference type="EMBL" id="KAE8327060.1"/>
    </source>
</evidence>
<dbReference type="Gene3D" id="3.40.50.80">
    <property type="entry name" value="Nucleotide-binding domain of ferredoxin-NADP reductase (FNR) module"/>
    <property type="match status" value="1"/>
</dbReference>
<gene>
    <name evidence="11" type="ORF">BDV39DRAFT_215427</name>
</gene>
<dbReference type="SUPFAM" id="SSF52343">
    <property type="entry name" value="Ferredoxin reductase-like, C-terminal NADP-linked domain"/>
    <property type="match status" value="1"/>
</dbReference>
<evidence type="ECO:0000256" key="8">
    <source>
        <dbReference type="ARBA" id="ARBA00023136"/>
    </source>
</evidence>
<feature type="transmembrane region" description="Helical" evidence="9">
    <location>
        <begin position="130"/>
        <end position="151"/>
    </location>
</feature>
<evidence type="ECO:0000256" key="9">
    <source>
        <dbReference type="SAM" id="Phobius"/>
    </source>
</evidence>
<dbReference type="GO" id="GO:0006879">
    <property type="term" value="P:intracellular iron ion homeostasis"/>
    <property type="evidence" value="ECO:0007669"/>
    <property type="project" value="TreeGrafter"/>
</dbReference>
<reference evidence="12" key="1">
    <citation type="submission" date="2019-04" db="EMBL/GenBank/DDBJ databases">
        <title>Friends and foes A comparative genomics studyof 23 Aspergillus species from section Flavi.</title>
        <authorList>
            <consortium name="DOE Joint Genome Institute"/>
            <person name="Kjaerbolling I."/>
            <person name="Vesth T."/>
            <person name="Frisvad J.C."/>
            <person name="Nybo J.L."/>
            <person name="Theobald S."/>
            <person name="Kildgaard S."/>
            <person name="Isbrandt T."/>
            <person name="Kuo A."/>
            <person name="Sato A."/>
            <person name="Lyhne E.K."/>
            <person name="Kogle M.E."/>
            <person name="Wiebenga A."/>
            <person name="Kun R.S."/>
            <person name="Lubbers R.J."/>
            <person name="Makela M.R."/>
            <person name="Barry K."/>
            <person name="Chovatia M."/>
            <person name="Clum A."/>
            <person name="Daum C."/>
            <person name="Haridas S."/>
            <person name="He G."/>
            <person name="LaButti K."/>
            <person name="Lipzen A."/>
            <person name="Mondo S."/>
            <person name="Riley R."/>
            <person name="Salamov A."/>
            <person name="Simmons B.A."/>
            <person name="Magnuson J.K."/>
            <person name="Henrissat B."/>
            <person name="Mortensen U.H."/>
            <person name="Larsen T.O."/>
            <person name="Devries R.P."/>
            <person name="Grigoriev I.V."/>
            <person name="Machida M."/>
            <person name="Baker S.E."/>
            <person name="Andersen M.R."/>
        </authorList>
    </citation>
    <scope>NUCLEOTIDE SEQUENCE [LARGE SCALE GENOMIC DNA]</scope>
    <source>
        <strain evidence="12">CBS 130017</strain>
    </source>
</reference>
<keyword evidence="5 9" id="KW-1133">Transmembrane helix</keyword>
<dbReference type="InterPro" id="IPR017927">
    <property type="entry name" value="FAD-bd_FR_type"/>
</dbReference>
<dbReference type="GO" id="GO:0005886">
    <property type="term" value="C:plasma membrane"/>
    <property type="evidence" value="ECO:0007669"/>
    <property type="project" value="TreeGrafter"/>
</dbReference>
<name>A0A5N6X670_9EURO</name>
<accession>A0A5N6X670</accession>
<feature type="transmembrane region" description="Helical" evidence="9">
    <location>
        <begin position="6"/>
        <end position="24"/>
    </location>
</feature>
<evidence type="ECO:0000256" key="5">
    <source>
        <dbReference type="ARBA" id="ARBA00022989"/>
    </source>
</evidence>
<dbReference type="GO" id="GO:0000293">
    <property type="term" value="F:ferric-chelate reductase activity"/>
    <property type="evidence" value="ECO:0007669"/>
    <property type="project" value="UniProtKB-ARBA"/>
</dbReference>
<evidence type="ECO:0000256" key="2">
    <source>
        <dbReference type="ARBA" id="ARBA00006278"/>
    </source>
</evidence>
<protein>
    <submittedName>
        <fullName evidence="11">FAD-binding domain-containing protein</fullName>
    </submittedName>
</protein>
<feature type="domain" description="FAD-binding FR-type" evidence="10">
    <location>
        <begin position="243"/>
        <end position="353"/>
    </location>
</feature>
<comment type="subcellular location">
    <subcellularLocation>
        <location evidence="1">Membrane</location>
        <topology evidence="1">Multi-pass membrane protein</topology>
    </subcellularLocation>
</comment>
<keyword evidence="12" id="KW-1185">Reference proteome</keyword>
<dbReference type="CDD" id="cd06186">
    <property type="entry name" value="NOX_Duox_like_FAD_NADP"/>
    <property type="match status" value="1"/>
</dbReference>
<keyword evidence="4 9" id="KW-0812">Transmembrane</keyword>
<dbReference type="AlphaFoldDB" id="A0A5N6X670"/>
<evidence type="ECO:0000256" key="1">
    <source>
        <dbReference type="ARBA" id="ARBA00004141"/>
    </source>
</evidence>
<keyword evidence="7" id="KW-0406">Ion transport</keyword>
<dbReference type="InterPro" id="IPR039261">
    <property type="entry name" value="FNR_nucleotide-bd"/>
</dbReference>
<evidence type="ECO:0000256" key="3">
    <source>
        <dbReference type="ARBA" id="ARBA00022448"/>
    </source>
</evidence>
<keyword evidence="6" id="KW-0560">Oxidoreductase</keyword>